<evidence type="ECO:0000256" key="1">
    <source>
        <dbReference type="SAM" id="MobiDB-lite"/>
    </source>
</evidence>
<feature type="region of interest" description="Disordered" evidence="1">
    <location>
        <begin position="21"/>
        <end position="125"/>
    </location>
</feature>
<name>A0ABD2YCZ7_9GENT</name>
<dbReference type="PANTHER" id="PTHR37615">
    <property type="entry name" value="NUCLEOPORIN NUP159-LIKE"/>
    <property type="match status" value="1"/>
</dbReference>
<gene>
    <name evidence="2" type="ORF">ACH5RR_035137</name>
</gene>
<dbReference type="PANTHER" id="PTHR37615:SF1">
    <property type="entry name" value="NUCLEOPORIN NUP159-LIKE"/>
    <property type="match status" value="1"/>
</dbReference>
<organism evidence="2 3">
    <name type="scientific">Cinchona calisaya</name>
    <dbReference type="NCBI Taxonomy" id="153742"/>
    <lineage>
        <taxon>Eukaryota</taxon>
        <taxon>Viridiplantae</taxon>
        <taxon>Streptophyta</taxon>
        <taxon>Embryophyta</taxon>
        <taxon>Tracheophyta</taxon>
        <taxon>Spermatophyta</taxon>
        <taxon>Magnoliopsida</taxon>
        <taxon>eudicotyledons</taxon>
        <taxon>Gunneridae</taxon>
        <taxon>Pentapetalae</taxon>
        <taxon>asterids</taxon>
        <taxon>lamiids</taxon>
        <taxon>Gentianales</taxon>
        <taxon>Rubiaceae</taxon>
        <taxon>Cinchonoideae</taxon>
        <taxon>Cinchoneae</taxon>
        <taxon>Cinchona</taxon>
    </lineage>
</organism>
<accession>A0ABD2YCZ7</accession>
<sequence>MGKTKAVKKKTKELSVAVAESSSFLEAAEGQQPQPLSPRKRGRPRKVIVEKTEVEEVKDEETAKESHDVEGSESKKKVKTSTEEEEEEEGLQQLSKTTTTSSSRKQFPAPRSRASRRKSKPRKCS</sequence>
<dbReference type="AlphaFoldDB" id="A0ABD2YCZ7"/>
<proteinExistence type="predicted"/>
<feature type="compositionally biased region" description="Low complexity" evidence="1">
    <location>
        <begin position="91"/>
        <end position="112"/>
    </location>
</feature>
<feature type="compositionally biased region" description="Basic and acidic residues" evidence="1">
    <location>
        <begin position="47"/>
        <end position="75"/>
    </location>
</feature>
<dbReference type="Proteomes" id="UP001630127">
    <property type="component" value="Unassembled WGS sequence"/>
</dbReference>
<protein>
    <submittedName>
        <fullName evidence="2">Uncharacterized protein</fullName>
    </submittedName>
</protein>
<reference evidence="2 3" key="1">
    <citation type="submission" date="2024-11" db="EMBL/GenBank/DDBJ databases">
        <title>A near-complete genome assembly of Cinchona calisaya.</title>
        <authorList>
            <person name="Lian D.C."/>
            <person name="Zhao X.W."/>
            <person name="Wei L."/>
        </authorList>
    </citation>
    <scope>NUCLEOTIDE SEQUENCE [LARGE SCALE GENOMIC DNA]</scope>
    <source>
        <tissue evidence="2">Nenye</tissue>
    </source>
</reference>
<feature type="compositionally biased region" description="Basic residues" evidence="1">
    <location>
        <begin position="113"/>
        <end position="125"/>
    </location>
</feature>
<keyword evidence="3" id="KW-1185">Reference proteome</keyword>
<evidence type="ECO:0000313" key="2">
    <source>
        <dbReference type="EMBL" id="KAL3505296.1"/>
    </source>
</evidence>
<evidence type="ECO:0000313" key="3">
    <source>
        <dbReference type="Proteomes" id="UP001630127"/>
    </source>
</evidence>
<comment type="caution">
    <text evidence="2">The sequence shown here is derived from an EMBL/GenBank/DDBJ whole genome shotgun (WGS) entry which is preliminary data.</text>
</comment>
<dbReference type="EMBL" id="JBJUIK010000014">
    <property type="protein sequence ID" value="KAL3505296.1"/>
    <property type="molecule type" value="Genomic_DNA"/>
</dbReference>